<organism evidence="1 2">
    <name type="scientific">Escherichia coli DEC2D</name>
    <dbReference type="NCBI Taxonomy" id="868141"/>
    <lineage>
        <taxon>Bacteria</taxon>
        <taxon>Pseudomonadati</taxon>
        <taxon>Pseudomonadota</taxon>
        <taxon>Gammaproteobacteria</taxon>
        <taxon>Enterobacterales</taxon>
        <taxon>Enterobacteriaceae</taxon>
        <taxon>Escherichia</taxon>
    </lineage>
</organism>
<dbReference type="AlphaFoldDB" id="A0A828TZ22"/>
<protein>
    <submittedName>
        <fullName evidence="1">Uncharacterized protein</fullName>
    </submittedName>
</protein>
<evidence type="ECO:0000313" key="2">
    <source>
        <dbReference type="Proteomes" id="UP000005272"/>
    </source>
</evidence>
<proteinExistence type="predicted"/>
<dbReference type="EMBL" id="AIFC01000036">
    <property type="protein sequence ID" value="EHU39863.1"/>
    <property type="molecule type" value="Genomic_DNA"/>
</dbReference>
<gene>
    <name evidence="1" type="ORF">ECDEC2D_4142</name>
</gene>
<sequence length="43" mass="4843">MLRIPQNIIRLQPLHFSYEKGRRVSPLRPGPGANCHYGSLTPA</sequence>
<comment type="caution">
    <text evidence="1">The sequence shown here is derived from an EMBL/GenBank/DDBJ whole genome shotgun (WGS) entry which is preliminary data.</text>
</comment>
<reference evidence="1 2" key="1">
    <citation type="journal article" date="2012" name="J. Bacteriol.">
        <title>Draft Genome Sequences of the Diarrheagenic Escherichia coli Collection.</title>
        <authorList>
            <person name="Hazen T.H."/>
            <person name="Sahl J.W."/>
            <person name="Redman J.C."/>
            <person name="Morris C.R."/>
            <person name="Daugherty S.C."/>
            <person name="Chibucos M.C."/>
            <person name="Sengamalay N.A."/>
            <person name="Fraser-Liggett C.M."/>
            <person name="Steinsland H."/>
            <person name="Whittam T.S."/>
            <person name="Whittam B."/>
            <person name="Manning S.D."/>
            <person name="Rasko D.A."/>
        </authorList>
    </citation>
    <scope>NUCLEOTIDE SEQUENCE [LARGE SCALE GENOMIC DNA]</scope>
    <source>
        <strain evidence="1 2">DEC2D</strain>
    </source>
</reference>
<name>A0A828TZ22_ECOLX</name>
<accession>A0A828TZ22</accession>
<evidence type="ECO:0000313" key="1">
    <source>
        <dbReference type="EMBL" id="EHU39863.1"/>
    </source>
</evidence>
<dbReference type="Proteomes" id="UP000005272">
    <property type="component" value="Unassembled WGS sequence"/>
</dbReference>